<dbReference type="Proteomes" id="UP000095287">
    <property type="component" value="Unplaced"/>
</dbReference>
<protein>
    <submittedName>
        <fullName evidence="3">DNA topoisomerase III</fullName>
    </submittedName>
</protein>
<dbReference type="PANTHER" id="PTHR38608:SF4">
    <property type="entry name" value="PROTEIN CBG07207"/>
    <property type="match status" value="1"/>
</dbReference>
<accession>A0A1I7ZQH2</accession>
<proteinExistence type="predicted"/>
<organism evidence="2 3">
    <name type="scientific">Steinernema glaseri</name>
    <dbReference type="NCBI Taxonomy" id="37863"/>
    <lineage>
        <taxon>Eukaryota</taxon>
        <taxon>Metazoa</taxon>
        <taxon>Ecdysozoa</taxon>
        <taxon>Nematoda</taxon>
        <taxon>Chromadorea</taxon>
        <taxon>Rhabditida</taxon>
        <taxon>Tylenchina</taxon>
        <taxon>Panagrolaimomorpha</taxon>
        <taxon>Strongyloidoidea</taxon>
        <taxon>Steinernematidae</taxon>
        <taxon>Steinernema</taxon>
    </lineage>
</organism>
<reference evidence="3" key="1">
    <citation type="submission" date="2016-11" db="UniProtKB">
        <authorList>
            <consortium name="WormBaseParasite"/>
        </authorList>
    </citation>
    <scope>IDENTIFICATION</scope>
</reference>
<keyword evidence="2" id="KW-1185">Reference proteome</keyword>
<evidence type="ECO:0000313" key="3">
    <source>
        <dbReference type="WBParaSite" id="L893_g28588.t1"/>
    </source>
</evidence>
<evidence type="ECO:0000313" key="2">
    <source>
        <dbReference type="Proteomes" id="UP000095287"/>
    </source>
</evidence>
<dbReference type="WBParaSite" id="L893_g28588.t1">
    <property type="protein sequence ID" value="L893_g28588.t1"/>
    <property type="gene ID" value="L893_g28588"/>
</dbReference>
<feature type="region of interest" description="Disordered" evidence="1">
    <location>
        <begin position="1"/>
        <end position="23"/>
    </location>
</feature>
<dbReference type="PANTHER" id="PTHR38608">
    <property type="entry name" value="PROTEIN CBG07207"/>
    <property type="match status" value="1"/>
</dbReference>
<evidence type="ECO:0000256" key="1">
    <source>
        <dbReference type="SAM" id="MobiDB-lite"/>
    </source>
</evidence>
<name>A0A1I7ZQH2_9BILA</name>
<sequence>MLGMMNCPSDNVEFYQTPDREEAQDTDVQVFIEQKERPQVSYTDHGRKLLDGLPEPSEPPQEAEKLWSDLLMRSRAQQVKSDIERDCLPQKPAAKGPKDGKVKITKPLTILEAAARRVQAGKRAAQPQNRK</sequence>
<feature type="region of interest" description="Disordered" evidence="1">
    <location>
        <begin position="36"/>
        <end position="63"/>
    </location>
</feature>
<feature type="compositionally biased region" description="Basic and acidic residues" evidence="1">
    <location>
        <begin position="36"/>
        <end position="50"/>
    </location>
</feature>
<dbReference type="AlphaFoldDB" id="A0A1I7ZQH2"/>